<comment type="caution">
    <text evidence="2">The sequence shown here is derived from an EMBL/GenBank/DDBJ whole genome shotgun (WGS) entry which is preliminary data.</text>
</comment>
<keyword evidence="1" id="KW-0472">Membrane</keyword>
<dbReference type="AlphaFoldDB" id="A0A443VEX9"/>
<name>A0A443VEX9_RAOPL</name>
<sequence>MGFSCKSRRGKTAAATPRPWWKRVGWMVVIWAASVMALAVVASLFKLLMLAAGMKTH</sequence>
<gene>
    <name evidence="2" type="ORF">DN603_27340</name>
</gene>
<dbReference type="Pfam" id="PF10617">
    <property type="entry name" value="DUF2474"/>
    <property type="match status" value="1"/>
</dbReference>
<reference evidence="2 3" key="1">
    <citation type="submission" date="2018-06" db="EMBL/GenBank/DDBJ databases">
        <title>Carbapenemase-producing Enterobacteriaceae present in wastewater treatment plant effluent and nearby surface waters in the US.</title>
        <authorList>
            <person name="Mathys D.A."/>
            <person name="Mollenkopf D.F."/>
            <person name="Feicht S.M."/>
            <person name="Adams R.J."/>
            <person name="Albers A.L."/>
            <person name="Stuever D.M."/>
            <person name="Daniels J.B."/>
            <person name="Wittum T.E."/>
        </authorList>
    </citation>
    <scope>NUCLEOTIDE SEQUENCE [LARGE SCALE GENOMIC DNA]</scope>
    <source>
        <strain evidence="2 3">GEO_47_Down_B</strain>
    </source>
</reference>
<feature type="transmembrane region" description="Helical" evidence="1">
    <location>
        <begin position="24"/>
        <end position="45"/>
    </location>
</feature>
<dbReference type="RefSeq" id="WP_128320287.1">
    <property type="nucleotide sequence ID" value="NZ_QKOX01000045.1"/>
</dbReference>
<protein>
    <submittedName>
        <fullName evidence="2">DUF2474 domain-containing protein</fullName>
    </submittedName>
</protein>
<dbReference type="EMBL" id="QKOX01000045">
    <property type="protein sequence ID" value="RWT15799.1"/>
    <property type="molecule type" value="Genomic_DNA"/>
</dbReference>
<dbReference type="InterPro" id="IPR018895">
    <property type="entry name" value="DUF2474"/>
</dbReference>
<organism evidence="2 3">
    <name type="scientific">Raoultella planticola</name>
    <name type="common">Klebsiella planticola</name>
    <dbReference type="NCBI Taxonomy" id="575"/>
    <lineage>
        <taxon>Bacteria</taxon>
        <taxon>Pseudomonadati</taxon>
        <taxon>Pseudomonadota</taxon>
        <taxon>Gammaproteobacteria</taxon>
        <taxon>Enterobacterales</taxon>
        <taxon>Enterobacteriaceae</taxon>
        <taxon>Klebsiella/Raoultella group</taxon>
        <taxon>Raoultella</taxon>
    </lineage>
</organism>
<accession>A0A443VEX9</accession>
<proteinExistence type="predicted"/>
<dbReference type="Proteomes" id="UP000288843">
    <property type="component" value="Unassembled WGS sequence"/>
</dbReference>
<evidence type="ECO:0000313" key="2">
    <source>
        <dbReference type="EMBL" id="RWT15799.1"/>
    </source>
</evidence>
<evidence type="ECO:0000256" key="1">
    <source>
        <dbReference type="SAM" id="Phobius"/>
    </source>
</evidence>
<evidence type="ECO:0000313" key="3">
    <source>
        <dbReference type="Proteomes" id="UP000288843"/>
    </source>
</evidence>
<keyword evidence="1" id="KW-0812">Transmembrane</keyword>
<keyword evidence="1" id="KW-1133">Transmembrane helix</keyword>